<feature type="region of interest" description="Disordered" evidence="1">
    <location>
        <begin position="1"/>
        <end position="36"/>
    </location>
</feature>
<dbReference type="RefSeq" id="WP_345652664.1">
    <property type="nucleotide sequence ID" value="NZ_BAABEP010000052.1"/>
</dbReference>
<reference evidence="4" key="1">
    <citation type="journal article" date="2019" name="Int. J. Syst. Evol. Microbiol.">
        <title>The Global Catalogue of Microorganisms (GCM) 10K type strain sequencing project: providing services to taxonomists for standard genome sequencing and annotation.</title>
        <authorList>
            <consortium name="The Broad Institute Genomics Platform"/>
            <consortium name="The Broad Institute Genome Sequencing Center for Infectious Disease"/>
            <person name="Wu L."/>
            <person name="Ma J."/>
        </authorList>
    </citation>
    <scope>NUCLEOTIDE SEQUENCE [LARGE SCALE GENOMIC DNA]</scope>
    <source>
        <strain evidence="4">JCM 30846</strain>
    </source>
</reference>
<keyword evidence="2" id="KW-0472">Membrane</keyword>
<evidence type="ECO:0000256" key="1">
    <source>
        <dbReference type="SAM" id="MobiDB-lite"/>
    </source>
</evidence>
<dbReference type="EMBL" id="BAABEP010000052">
    <property type="protein sequence ID" value="GAA3750707.1"/>
    <property type="molecule type" value="Genomic_DNA"/>
</dbReference>
<evidence type="ECO:0000313" key="4">
    <source>
        <dbReference type="Proteomes" id="UP001499884"/>
    </source>
</evidence>
<sequence>MTHLPNTAAPPAGPGPPPPPPPPPPSGAGPGGRREAWREAAVRVRRAARTEPGRLRIIGAGLALAVVVFGAVAAWQSADRFASADAVVSRGQTVKDTADLYGALADADTQAATGFLSGATEPASVQDAYRDDIARAAGLLSDVAENTEPGSRSADLIAGITEQLPVYTGLIERARAENRRGLPLGGAYLRYANDRMTRPGGILPDAEALYEEESGQLRAQSGDAQSWPYAALALGVLALAALAAAQRRNYRHTHRVFNRGLLTATAACTAAVLWLVAAQAVGGLGLDNADRHGQRSLTALNAARINALKARADESLTLVSRGSVVAADGRTDKYEVDFGAKTKTLAAELDHARALAAGTGGADPVTDAIAAVTTWQERHRRGSADGAAGRFQDAREALDGPGATSEQAFDDVNTGIATAIGYEQREFTTSARDGRGALTLVWLGAALLAALAAVSAILGVGRRLSEFR</sequence>
<dbReference type="Proteomes" id="UP001499884">
    <property type="component" value="Unassembled WGS sequence"/>
</dbReference>
<feature type="compositionally biased region" description="Pro residues" evidence="1">
    <location>
        <begin position="11"/>
        <end position="27"/>
    </location>
</feature>
<keyword evidence="2" id="KW-0812">Transmembrane</keyword>
<keyword evidence="4" id="KW-1185">Reference proteome</keyword>
<evidence type="ECO:0000313" key="3">
    <source>
        <dbReference type="EMBL" id="GAA3750707.1"/>
    </source>
</evidence>
<protein>
    <recommendedName>
        <fullName evidence="5">Secreted protein</fullName>
    </recommendedName>
</protein>
<name>A0ABP7G0M3_9ACTN</name>
<proteinExistence type="predicted"/>
<organism evidence="3 4">
    <name type="scientific">Streptomyces tremellae</name>
    <dbReference type="NCBI Taxonomy" id="1124239"/>
    <lineage>
        <taxon>Bacteria</taxon>
        <taxon>Bacillati</taxon>
        <taxon>Actinomycetota</taxon>
        <taxon>Actinomycetes</taxon>
        <taxon>Kitasatosporales</taxon>
        <taxon>Streptomycetaceae</taxon>
        <taxon>Streptomyces</taxon>
    </lineage>
</organism>
<feature type="transmembrane region" description="Helical" evidence="2">
    <location>
        <begin position="256"/>
        <end position="277"/>
    </location>
</feature>
<evidence type="ECO:0000256" key="2">
    <source>
        <dbReference type="SAM" id="Phobius"/>
    </source>
</evidence>
<accession>A0ABP7G0M3</accession>
<feature type="transmembrane region" description="Helical" evidence="2">
    <location>
        <begin position="226"/>
        <end position="244"/>
    </location>
</feature>
<feature type="transmembrane region" description="Helical" evidence="2">
    <location>
        <begin position="440"/>
        <end position="460"/>
    </location>
</feature>
<keyword evidence="2" id="KW-1133">Transmembrane helix</keyword>
<comment type="caution">
    <text evidence="3">The sequence shown here is derived from an EMBL/GenBank/DDBJ whole genome shotgun (WGS) entry which is preliminary data.</text>
</comment>
<gene>
    <name evidence="3" type="ORF">GCM10023082_53440</name>
</gene>
<evidence type="ECO:0008006" key="5">
    <source>
        <dbReference type="Google" id="ProtNLM"/>
    </source>
</evidence>
<feature type="transmembrane region" description="Helical" evidence="2">
    <location>
        <begin position="55"/>
        <end position="75"/>
    </location>
</feature>